<dbReference type="OrthoDB" id="595476at2"/>
<accession>A0A4S1DR42</accession>
<keyword evidence="2" id="KW-1185">Reference proteome</keyword>
<gene>
    <name evidence="1" type="ORF">EM932_20090</name>
</gene>
<dbReference type="Proteomes" id="UP000307602">
    <property type="component" value="Unassembled WGS sequence"/>
</dbReference>
<name>A0A4S1DR42_9FLAO</name>
<dbReference type="RefSeq" id="WP_135879001.1">
    <property type="nucleotide sequence ID" value="NZ_SRSO01000047.1"/>
</dbReference>
<evidence type="ECO:0000313" key="1">
    <source>
        <dbReference type="EMBL" id="TGV00329.1"/>
    </source>
</evidence>
<dbReference type="InterPro" id="IPR035093">
    <property type="entry name" value="RelE/ParE_toxin_dom_sf"/>
</dbReference>
<organism evidence="1 2">
    <name type="scientific">Flavivirga rizhaonensis</name>
    <dbReference type="NCBI Taxonomy" id="2559571"/>
    <lineage>
        <taxon>Bacteria</taxon>
        <taxon>Pseudomonadati</taxon>
        <taxon>Bacteroidota</taxon>
        <taxon>Flavobacteriia</taxon>
        <taxon>Flavobacteriales</taxon>
        <taxon>Flavobacteriaceae</taxon>
        <taxon>Flavivirga</taxon>
    </lineage>
</organism>
<dbReference type="EMBL" id="SRSO01000047">
    <property type="protein sequence ID" value="TGV00329.1"/>
    <property type="molecule type" value="Genomic_DNA"/>
</dbReference>
<sequence length="98" mass="11547">MIYEVLVSDEAIFDITEASFWYDKQKKGLADKFQQDIKIGIDYLSKEPLTIQKKYKDVHIYFTNVFPFGIHYVLKGKTVKIIGVFHTSKDPKNWSKRL</sequence>
<reference evidence="1 2" key="1">
    <citation type="submission" date="2019-04" db="EMBL/GenBank/DDBJ databases">
        <authorList>
            <person name="Liu A."/>
        </authorList>
    </citation>
    <scope>NUCLEOTIDE SEQUENCE [LARGE SCALE GENOMIC DNA]</scope>
    <source>
        <strain evidence="1 2">RZ03</strain>
    </source>
</reference>
<evidence type="ECO:0008006" key="3">
    <source>
        <dbReference type="Google" id="ProtNLM"/>
    </source>
</evidence>
<evidence type="ECO:0000313" key="2">
    <source>
        <dbReference type="Proteomes" id="UP000307602"/>
    </source>
</evidence>
<proteinExistence type="predicted"/>
<protein>
    <recommendedName>
        <fullName evidence="3">Type II toxin-antitoxin system RelE/ParE family toxin</fullName>
    </recommendedName>
</protein>
<comment type="caution">
    <text evidence="1">The sequence shown here is derived from an EMBL/GenBank/DDBJ whole genome shotgun (WGS) entry which is preliminary data.</text>
</comment>
<dbReference type="AlphaFoldDB" id="A0A4S1DR42"/>
<dbReference type="Gene3D" id="3.30.2310.20">
    <property type="entry name" value="RelE-like"/>
    <property type="match status" value="1"/>
</dbReference>